<feature type="transmembrane region" description="Helical" evidence="10">
    <location>
        <begin position="453"/>
        <end position="472"/>
    </location>
</feature>
<dbReference type="InterPro" id="IPR043428">
    <property type="entry name" value="LivM-like"/>
</dbReference>
<reference evidence="11 12" key="1">
    <citation type="submission" date="2017-05" db="EMBL/GenBank/DDBJ databases">
        <title>Biotechnological potential of actinobacteria isolated from South African environments.</title>
        <authorList>
            <person name="Le Roes-Hill M."/>
            <person name="Prins A."/>
            <person name="Durrell K.A."/>
        </authorList>
    </citation>
    <scope>NUCLEOTIDE SEQUENCE [LARGE SCALE GENOMIC DNA]</scope>
    <source>
        <strain evidence="11">BS2</strain>
    </source>
</reference>
<dbReference type="InterPro" id="IPR052157">
    <property type="entry name" value="BCAA_transport_permease"/>
</dbReference>
<feature type="transmembrane region" description="Helical" evidence="10">
    <location>
        <begin position="33"/>
        <end position="50"/>
    </location>
</feature>
<dbReference type="GO" id="GO:0015658">
    <property type="term" value="F:branched-chain amino acid transmembrane transporter activity"/>
    <property type="evidence" value="ECO:0007669"/>
    <property type="project" value="InterPro"/>
</dbReference>
<evidence type="ECO:0000256" key="2">
    <source>
        <dbReference type="ARBA" id="ARBA00022448"/>
    </source>
</evidence>
<feature type="compositionally biased region" description="Basic and acidic residues" evidence="9">
    <location>
        <begin position="635"/>
        <end position="646"/>
    </location>
</feature>
<dbReference type="OrthoDB" id="3396710at2"/>
<accession>A0A2C9ZJM9</accession>
<feature type="transmembrane region" description="Helical" evidence="10">
    <location>
        <begin position="405"/>
        <end position="427"/>
    </location>
</feature>
<dbReference type="EMBL" id="NGFO01000016">
    <property type="protein sequence ID" value="OUC77972.1"/>
    <property type="molecule type" value="Genomic_DNA"/>
</dbReference>
<evidence type="ECO:0000256" key="9">
    <source>
        <dbReference type="SAM" id="MobiDB-lite"/>
    </source>
</evidence>
<feature type="transmembrane region" description="Helical" evidence="10">
    <location>
        <begin position="543"/>
        <end position="566"/>
    </location>
</feature>
<feature type="region of interest" description="Disordered" evidence="9">
    <location>
        <begin position="624"/>
        <end position="646"/>
    </location>
</feature>
<evidence type="ECO:0000256" key="7">
    <source>
        <dbReference type="ARBA" id="ARBA00023136"/>
    </source>
</evidence>
<keyword evidence="6 10" id="KW-1133">Transmembrane helix</keyword>
<dbReference type="RefSeq" id="WP_086536052.1">
    <property type="nucleotide sequence ID" value="NZ_NGFO01000016.1"/>
</dbReference>
<feature type="transmembrane region" description="Helical" evidence="10">
    <location>
        <begin position="95"/>
        <end position="113"/>
    </location>
</feature>
<dbReference type="CDD" id="cd06581">
    <property type="entry name" value="TM_PBP1_LivM_like"/>
    <property type="match status" value="1"/>
</dbReference>
<keyword evidence="4 10" id="KW-0812">Transmembrane</keyword>
<evidence type="ECO:0000256" key="3">
    <source>
        <dbReference type="ARBA" id="ARBA00022475"/>
    </source>
</evidence>
<comment type="caution">
    <text evidence="11">The sequence shown here is derived from an EMBL/GenBank/DDBJ whole genome shotgun (WGS) entry which is preliminary data.</text>
</comment>
<evidence type="ECO:0000256" key="8">
    <source>
        <dbReference type="ARBA" id="ARBA00037998"/>
    </source>
</evidence>
<keyword evidence="2" id="KW-0813">Transport</keyword>
<feature type="transmembrane region" description="Helical" evidence="10">
    <location>
        <begin position="503"/>
        <end position="522"/>
    </location>
</feature>
<feature type="transmembrane region" description="Helical" evidence="10">
    <location>
        <begin position="6"/>
        <end position="26"/>
    </location>
</feature>
<name>A0A2C9ZJM9_9ACTN</name>
<proteinExistence type="inferred from homology"/>
<sequence>MNLLTYASLGLSTGGAYALVALGLVAAYRGTGVINFAQGALGMFGAYVFWKSYQDAGIPLGVAIVLGLAVSAAIAIAFFALIGRRLAHAPAITKILITIGLMLVLEAIVRIIWTNHQETVEPFLVGGGFELAGVRVQSISLLLAAVAILATIALHLLFTRTSFGHITTALRDTDLGAQSIGLNPRLWGSVAWGLAGILAATSAILVLPITQLSPTSLTTLLVPALGAALAARFTSFPVALLVGVGAGILEGLVTGLVNAQVARAIPFVVTLVVLLLIARTDMARGTREVKAVFHVGSGRIRWPWVVTGAVVILVTIFTAAGTVVDALSLTAIFGLVALGIVVSTGYTGQVNALPLGVAGVTMIVFGAVSHSGASLYLSALAALATAVVVALALSALFVNAKVYEVTIGSLAVASILQTVVFSVDWFFNGRTGWTIGDTSLFGIEISNITDPHAFAVVAWIVLLLALVLVANLRSSATGRYVLSVRQDERLPAALGIVSARSKLIGLVVSSTLWGLAGVLFAIQRGFISKGDIRLEGFGYSESLALIAFVILAGAGHLTGAVLAGAFAPGGLLSNLLSFTPDINDWLSLFFAANMIWILTTEPDGVVGQYLRLRDRLRRHRVRDDVVDPPVPGGEPGRENRKVDATA</sequence>
<dbReference type="Pfam" id="PF02653">
    <property type="entry name" value="BPD_transp_2"/>
    <property type="match status" value="2"/>
</dbReference>
<dbReference type="GO" id="GO:0006865">
    <property type="term" value="P:amino acid transport"/>
    <property type="evidence" value="ECO:0007669"/>
    <property type="project" value="UniProtKB-KW"/>
</dbReference>
<gene>
    <name evidence="11" type="ORF">CA982_14805</name>
</gene>
<feature type="transmembrane region" description="Helical" evidence="10">
    <location>
        <begin position="300"/>
        <end position="319"/>
    </location>
</feature>
<dbReference type="GO" id="GO:0005886">
    <property type="term" value="C:plasma membrane"/>
    <property type="evidence" value="ECO:0007669"/>
    <property type="project" value="UniProtKB-SubCell"/>
</dbReference>
<evidence type="ECO:0000256" key="10">
    <source>
        <dbReference type="SAM" id="Phobius"/>
    </source>
</evidence>
<organism evidence="11 12">
    <name type="scientific">Gordonia lacunae</name>
    <dbReference type="NCBI Taxonomy" id="417102"/>
    <lineage>
        <taxon>Bacteria</taxon>
        <taxon>Bacillati</taxon>
        <taxon>Actinomycetota</taxon>
        <taxon>Actinomycetes</taxon>
        <taxon>Mycobacteriales</taxon>
        <taxon>Gordoniaceae</taxon>
        <taxon>Gordonia</taxon>
    </lineage>
</organism>
<feature type="transmembrane region" description="Helical" evidence="10">
    <location>
        <begin position="229"/>
        <end position="249"/>
    </location>
</feature>
<comment type="similarity">
    <text evidence="8">Belongs to the binding-protein-dependent transport system permease family. LivHM subfamily.</text>
</comment>
<evidence type="ECO:0000256" key="4">
    <source>
        <dbReference type="ARBA" id="ARBA00022692"/>
    </source>
</evidence>
<evidence type="ECO:0000313" key="11">
    <source>
        <dbReference type="EMBL" id="OUC77972.1"/>
    </source>
</evidence>
<comment type="subcellular location">
    <subcellularLocation>
        <location evidence="1">Cell membrane</location>
        <topology evidence="1">Multi-pass membrane protein</topology>
    </subcellularLocation>
</comment>
<dbReference type="STRING" id="417102.CA982_14805"/>
<keyword evidence="12" id="KW-1185">Reference proteome</keyword>
<keyword evidence="5" id="KW-0029">Amino-acid transport</keyword>
<dbReference type="InterPro" id="IPR001851">
    <property type="entry name" value="ABC_transp_permease"/>
</dbReference>
<evidence type="ECO:0000256" key="1">
    <source>
        <dbReference type="ARBA" id="ARBA00004651"/>
    </source>
</evidence>
<evidence type="ECO:0000313" key="12">
    <source>
        <dbReference type="Proteomes" id="UP000194632"/>
    </source>
</evidence>
<keyword evidence="7 10" id="KW-0472">Membrane</keyword>
<dbReference type="Proteomes" id="UP000194632">
    <property type="component" value="Unassembled WGS sequence"/>
</dbReference>
<feature type="transmembrane region" description="Helical" evidence="10">
    <location>
        <begin position="326"/>
        <end position="346"/>
    </location>
</feature>
<dbReference type="AlphaFoldDB" id="A0A2C9ZJM9"/>
<evidence type="ECO:0000256" key="6">
    <source>
        <dbReference type="ARBA" id="ARBA00022989"/>
    </source>
</evidence>
<dbReference type="CDD" id="cd06582">
    <property type="entry name" value="TM_PBP1_LivH_like"/>
    <property type="match status" value="1"/>
</dbReference>
<feature type="transmembrane region" description="Helical" evidence="10">
    <location>
        <begin position="56"/>
        <end position="83"/>
    </location>
</feature>
<feature type="transmembrane region" description="Helical" evidence="10">
    <location>
        <begin position="186"/>
        <end position="209"/>
    </location>
</feature>
<protein>
    <submittedName>
        <fullName evidence="11">ABC transporter permease</fullName>
    </submittedName>
</protein>
<feature type="transmembrane region" description="Helical" evidence="10">
    <location>
        <begin position="261"/>
        <end position="280"/>
    </location>
</feature>
<keyword evidence="3" id="KW-1003">Cell membrane</keyword>
<evidence type="ECO:0000256" key="5">
    <source>
        <dbReference type="ARBA" id="ARBA00022970"/>
    </source>
</evidence>
<dbReference type="PANTHER" id="PTHR11795">
    <property type="entry name" value="BRANCHED-CHAIN AMINO ACID TRANSPORT SYSTEM PERMEASE PROTEIN LIVH"/>
    <property type="match status" value="1"/>
</dbReference>
<feature type="transmembrane region" description="Helical" evidence="10">
    <location>
        <begin position="139"/>
        <end position="158"/>
    </location>
</feature>
<feature type="transmembrane region" description="Helical" evidence="10">
    <location>
        <begin position="375"/>
        <end position="399"/>
    </location>
</feature>
<dbReference type="PANTHER" id="PTHR11795:SF445">
    <property type="entry name" value="AMINO ACID ABC TRANSPORTER PERMEASE PROTEIN"/>
    <property type="match status" value="1"/>
</dbReference>